<feature type="compositionally biased region" description="Basic and acidic residues" evidence="1">
    <location>
        <begin position="192"/>
        <end position="234"/>
    </location>
</feature>
<evidence type="ECO:0000313" key="2">
    <source>
        <dbReference type="EMBL" id="MBT1173338.1"/>
    </source>
</evidence>
<name>A0ABS5URH3_9BIFI</name>
<evidence type="ECO:0000313" key="3">
    <source>
        <dbReference type="Proteomes" id="UP000773064"/>
    </source>
</evidence>
<feature type="region of interest" description="Disordered" evidence="1">
    <location>
        <begin position="333"/>
        <end position="363"/>
    </location>
</feature>
<gene>
    <name evidence="2" type="ORF">JS528_08255</name>
</gene>
<dbReference type="Proteomes" id="UP000773064">
    <property type="component" value="Unassembled WGS sequence"/>
</dbReference>
<feature type="compositionally biased region" description="Basic and acidic residues" evidence="1">
    <location>
        <begin position="124"/>
        <end position="141"/>
    </location>
</feature>
<feature type="region of interest" description="Disordered" evidence="1">
    <location>
        <begin position="116"/>
        <end position="314"/>
    </location>
</feature>
<feature type="compositionally biased region" description="Basic and acidic residues" evidence="1">
    <location>
        <begin position="1"/>
        <end position="24"/>
    </location>
</feature>
<proteinExistence type="predicted"/>
<feature type="compositionally biased region" description="Basic and acidic residues" evidence="1">
    <location>
        <begin position="242"/>
        <end position="260"/>
    </location>
</feature>
<accession>A0ABS5URH3</accession>
<feature type="region of interest" description="Disordered" evidence="1">
    <location>
        <begin position="1"/>
        <end position="29"/>
    </location>
</feature>
<sequence>MRDTELSPHLERRELFGGGGRRESIPGGASPCRALFHAVTGRRPDSGCGGLPPAESERRERLVGAVGVEIARGLVEVHDRVQRPALVGCDGVRVVARDLRDRLRDQSPYLAARRHVRVRRGRRDRREHALREDDRGDEADQRTMAGHHGRRPASRSPGIPPIRRIMTATSAAADDQHPDAGADHDDEGGAFGRDHGDHEQRERDGDRRAGEDAAARQARLDEDRRHRQEEDRVQRVLAHRRDRSDDDVAGREIDEADHAQPSRGAELADVAQDERGAGREGERLRRRVDPLTDQRRAERVAEPPEQTEDQGAEERMLRVVAVDAGRLQILRERVVAHRAGPGEHQPRRPRGEQHGEIRQETAT</sequence>
<protein>
    <submittedName>
        <fullName evidence="2">Uncharacterized protein</fullName>
    </submittedName>
</protein>
<dbReference type="EMBL" id="JAFEJS010000008">
    <property type="protein sequence ID" value="MBT1173338.1"/>
    <property type="molecule type" value="Genomic_DNA"/>
</dbReference>
<keyword evidence="3" id="KW-1185">Reference proteome</keyword>
<reference evidence="2 3" key="1">
    <citation type="journal article" date="2021" name="Environ. Microbiol.">
        <title>Genetic insights into the dark matter of the mammalian gut microbiota through targeted genome reconstruction.</title>
        <authorList>
            <person name="Lugli G.A."/>
            <person name="Alessandri G."/>
            <person name="Milani C."/>
            <person name="Viappiani A."/>
            <person name="Fontana F."/>
            <person name="Tarracchini C."/>
            <person name="Mancabelli L."/>
            <person name="Argentini C."/>
            <person name="Ruiz L."/>
            <person name="Margolles A."/>
            <person name="van Sinderen D."/>
            <person name="Turroni F."/>
            <person name="Ventura M."/>
        </authorList>
    </citation>
    <scope>NUCLEOTIDE SEQUENCE [LARGE SCALE GENOMIC DNA]</scope>
    <source>
        <strain evidence="2 3">MA2</strain>
    </source>
</reference>
<comment type="caution">
    <text evidence="2">The sequence shown here is derived from an EMBL/GenBank/DDBJ whole genome shotgun (WGS) entry which is preliminary data.</text>
</comment>
<feature type="compositionally biased region" description="Basic and acidic residues" evidence="1">
    <location>
        <begin position="272"/>
        <end position="302"/>
    </location>
</feature>
<feature type="compositionally biased region" description="Basic and acidic residues" evidence="1">
    <location>
        <begin position="174"/>
        <end position="183"/>
    </location>
</feature>
<evidence type="ECO:0000256" key="1">
    <source>
        <dbReference type="SAM" id="MobiDB-lite"/>
    </source>
</evidence>
<organism evidence="2 3">
    <name type="scientific">Bifidobacterium santillanense</name>
    <dbReference type="NCBI Taxonomy" id="2809028"/>
    <lineage>
        <taxon>Bacteria</taxon>
        <taxon>Bacillati</taxon>
        <taxon>Actinomycetota</taxon>
        <taxon>Actinomycetes</taxon>
        <taxon>Bifidobacteriales</taxon>
        <taxon>Bifidobacteriaceae</taxon>
        <taxon>Bifidobacterium</taxon>
    </lineage>
</organism>